<dbReference type="PIRSF" id="PIRSF038994">
    <property type="entry name" value="NagA"/>
    <property type="match status" value="1"/>
</dbReference>
<comment type="caution">
    <text evidence="6">The sequence shown here is derived from an EMBL/GenBank/DDBJ whole genome shotgun (WGS) entry which is preliminary data.</text>
</comment>
<proteinExistence type="inferred from homology"/>
<evidence type="ECO:0000313" key="7">
    <source>
        <dbReference type="Proteomes" id="UP000615455"/>
    </source>
</evidence>
<dbReference type="SUPFAM" id="SSF51556">
    <property type="entry name" value="Metallo-dependent hydrolases"/>
    <property type="match status" value="1"/>
</dbReference>
<evidence type="ECO:0000259" key="5">
    <source>
        <dbReference type="Pfam" id="PF01979"/>
    </source>
</evidence>
<dbReference type="InterPro" id="IPR032466">
    <property type="entry name" value="Metal_Hydrolase"/>
</dbReference>
<dbReference type="EMBL" id="BMHE01000020">
    <property type="protein sequence ID" value="GFZ89108.1"/>
    <property type="molecule type" value="Genomic_DNA"/>
</dbReference>
<protein>
    <submittedName>
        <fullName evidence="6">N-acetylglucosamine-6-phosphate deacetylase</fullName>
    </submittedName>
</protein>
<dbReference type="Pfam" id="PF01979">
    <property type="entry name" value="Amidohydro_1"/>
    <property type="match status" value="1"/>
</dbReference>
<evidence type="ECO:0000256" key="4">
    <source>
        <dbReference type="PIRNR" id="PIRNR038994"/>
    </source>
</evidence>
<keyword evidence="3 4" id="KW-0378">Hydrolase</keyword>
<gene>
    <name evidence="6" type="primary">nagA</name>
    <name evidence="6" type="ORF">GCM10008018_39140</name>
</gene>
<dbReference type="InterPro" id="IPR003764">
    <property type="entry name" value="GlcNAc_6-P_deAcase"/>
</dbReference>
<evidence type="ECO:0000313" key="6">
    <source>
        <dbReference type="EMBL" id="GFZ89108.1"/>
    </source>
</evidence>
<accession>A0ABQ1EW38</accession>
<organism evidence="6 7">
    <name type="scientific">Paenibacillus marchantiophytorum</name>
    <dbReference type="NCBI Taxonomy" id="1619310"/>
    <lineage>
        <taxon>Bacteria</taxon>
        <taxon>Bacillati</taxon>
        <taxon>Bacillota</taxon>
        <taxon>Bacilli</taxon>
        <taxon>Bacillales</taxon>
        <taxon>Paenibacillaceae</taxon>
        <taxon>Paenibacillus</taxon>
    </lineage>
</organism>
<keyword evidence="4" id="KW-0119">Carbohydrate metabolism</keyword>
<keyword evidence="7" id="KW-1185">Reference proteome</keyword>
<reference evidence="7" key="1">
    <citation type="journal article" date="2019" name="Int. J. Syst. Evol. Microbiol.">
        <title>The Global Catalogue of Microorganisms (GCM) 10K type strain sequencing project: providing services to taxonomists for standard genome sequencing and annotation.</title>
        <authorList>
            <consortium name="The Broad Institute Genomics Platform"/>
            <consortium name="The Broad Institute Genome Sequencing Center for Infectious Disease"/>
            <person name="Wu L."/>
            <person name="Ma J."/>
        </authorList>
    </citation>
    <scope>NUCLEOTIDE SEQUENCE [LARGE SCALE GENOMIC DNA]</scope>
    <source>
        <strain evidence="7">CGMCC 1.15043</strain>
    </source>
</reference>
<evidence type="ECO:0000256" key="1">
    <source>
        <dbReference type="ARBA" id="ARBA00010716"/>
    </source>
</evidence>
<dbReference type="PANTHER" id="PTHR11113">
    <property type="entry name" value="N-ACETYLGLUCOSAMINE-6-PHOSPHATE DEACETYLASE"/>
    <property type="match status" value="1"/>
</dbReference>
<keyword evidence="2" id="KW-0479">Metal-binding</keyword>
<dbReference type="InterPro" id="IPR006680">
    <property type="entry name" value="Amidohydro-rel"/>
</dbReference>
<dbReference type="Gene3D" id="3.20.20.140">
    <property type="entry name" value="Metal-dependent hydrolases"/>
    <property type="match status" value="1"/>
</dbReference>
<evidence type="ECO:0000256" key="2">
    <source>
        <dbReference type="ARBA" id="ARBA00022723"/>
    </source>
</evidence>
<comment type="similarity">
    <text evidence="1 4">Belongs to the metallo-dependent hydrolases superfamily. NagA family.</text>
</comment>
<evidence type="ECO:0000256" key="3">
    <source>
        <dbReference type="ARBA" id="ARBA00022801"/>
    </source>
</evidence>
<feature type="domain" description="Amidohydrolase-related" evidence="5">
    <location>
        <begin position="52"/>
        <end position="390"/>
    </location>
</feature>
<sequence length="400" mass="43068">MWIVTLMDLSKTQVKAIDYATEQPVVMDIENGFIQSIEPVLLQEHEKSELAIVAPGLIDLQINGYAGCDFNQGSMPEDLVGNVIRMLWREGVTTSYPTLITNSDEAITQGLEAIARACEEDPVAAAGIAGIHLEGPFISPHDGARGAHSLRYIKAPEWELFCRWQEAAGGRIRLLTLSPEWPGSGDFILRCSESGVTVSIGHTSAASEQIQEAVACGARMSTHLGNGAQLSLPRHPNYIWEQLAQESLWSCLIADGFHLPDQILKVVLKVKGDKAVLVSDAVSISGLAPGAYTSHIGGNVVLTPEGRLHMAENEQLLAGSAQMQLWGIEHLLNRGIASLADAWNMASLGPASCMNLSSAAGLSPGAPADFVLFSKEGSRLRVEQTFKSGECVFKRNSLHH</sequence>
<name>A0ABQ1EW38_9BACL</name>
<dbReference type="Proteomes" id="UP000615455">
    <property type="component" value="Unassembled WGS sequence"/>
</dbReference>
<dbReference type="PANTHER" id="PTHR11113:SF14">
    <property type="entry name" value="N-ACETYLGLUCOSAMINE-6-PHOSPHATE DEACETYLASE"/>
    <property type="match status" value="1"/>
</dbReference>